<dbReference type="InterPro" id="IPR036182">
    <property type="entry name" value="PCuAC_sf"/>
</dbReference>
<dbReference type="Proteomes" id="UP001361239">
    <property type="component" value="Unassembled WGS sequence"/>
</dbReference>
<name>A0ABU8RS84_9SPHN</name>
<feature type="signal peptide" evidence="1">
    <location>
        <begin position="1"/>
        <end position="19"/>
    </location>
</feature>
<dbReference type="InterPro" id="IPR058248">
    <property type="entry name" value="Lxx211020-like"/>
</dbReference>
<dbReference type="SUPFAM" id="SSF110087">
    <property type="entry name" value="DR1885-like metal-binding protein"/>
    <property type="match status" value="1"/>
</dbReference>
<dbReference type="PROSITE" id="PS51257">
    <property type="entry name" value="PROKAR_LIPOPROTEIN"/>
    <property type="match status" value="1"/>
</dbReference>
<sequence length="166" mass="16577">MKSLLFLAPLAVLALTACGEAKKPADAQPSETAAAPDAKPGITVADGALSLPVVKGRPGAAYFTVTNGSAATASLAAVSIDGAGKAEMHETRGGAMAPLDALEVKPGETVKFERGGKHVMVFDLAETVKAGGSAEMTLTFAGGDKVSVPLKVESIAGAMDMEGHGN</sequence>
<dbReference type="PANTHER" id="PTHR36302">
    <property type="entry name" value="BLR7088 PROTEIN"/>
    <property type="match status" value="1"/>
</dbReference>
<reference evidence="2 3" key="1">
    <citation type="submission" date="2024-03" db="EMBL/GenBank/DDBJ databases">
        <authorList>
            <person name="Jo J.-H."/>
        </authorList>
    </citation>
    <scope>NUCLEOTIDE SEQUENCE [LARGE SCALE GENOMIC DNA]</scope>
    <source>
        <strain evidence="2 3">PS1R-30</strain>
    </source>
</reference>
<gene>
    <name evidence="2" type="ORF">WG901_04820</name>
</gene>
<dbReference type="PANTHER" id="PTHR36302:SF1">
    <property type="entry name" value="COPPER CHAPERONE PCU(A)C"/>
    <property type="match status" value="1"/>
</dbReference>
<comment type="caution">
    <text evidence="2">The sequence shown here is derived from an EMBL/GenBank/DDBJ whole genome shotgun (WGS) entry which is preliminary data.</text>
</comment>
<evidence type="ECO:0000256" key="1">
    <source>
        <dbReference type="SAM" id="SignalP"/>
    </source>
</evidence>
<organism evidence="2 3">
    <name type="scientific">Novosphingobium anseongense</name>
    <dbReference type="NCBI Taxonomy" id="3133436"/>
    <lineage>
        <taxon>Bacteria</taxon>
        <taxon>Pseudomonadati</taxon>
        <taxon>Pseudomonadota</taxon>
        <taxon>Alphaproteobacteria</taxon>
        <taxon>Sphingomonadales</taxon>
        <taxon>Sphingomonadaceae</taxon>
        <taxon>Novosphingobium</taxon>
    </lineage>
</organism>
<evidence type="ECO:0000313" key="3">
    <source>
        <dbReference type="Proteomes" id="UP001361239"/>
    </source>
</evidence>
<keyword evidence="1" id="KW-0732">Signal</keyword>
<dbReference type="EMBL" id="JBBHJZ010000001">
    <property type="protein sequence ID" value="MEJ5975945.1"/>
    <property type="molecule type" value="Genomic_DNA"/>
</dbReference>
<dbReference type="InterPro" id="IPR007410">
    <property type="entry name" value="LpqE-like"/>
</dbReference>
<dbReference type="Gene3D" id="2.60.40.1890">
    <property type="entry name" value="PCu(A)C copper chaperone"/>
    <property type="match status" value="1"/>
</dbReference>
<keyword evidence="3" id="KW-1185">Reference proteome</keyword>
<protein>
    <submittedName>
        <fullName evidence="2">Copper chaperone PCu(A)C</fullName>
    </submittedName>
</protein>
<feature type="chain" id="PRO_5046787917" evidence="1">
    <location>
        <begin position="20"/>
        <end position="166"/>
    </location>
</feature>
<dbReference type="Pfam" id="PF04314">
    <property type="entry name" value="PCuAC"/>
    <property type="match status" value="1"/>
</dbReference>
<evidence type="ECO:0000313" key="2">
    <source>
        <dbReference type="EMBL" id="MEJ5975945.1"/>
    </source>
</evidence>
<dbReference type="RefSeq" id="WP_339585872.1">
    <property type="nucleotide sequence ID" value="NZ_JBBHJZ010000001.1"/>
</dbReference>
<proteinExistence type="predicted"/>
<accession>A0ABU8RS84</accession>